<evidence type="ECO:0000259" key="2">
    <source>
        <dbReference type="Pfam" id="PF25583"/>
    </source>
</evidence>
<dbReference type="Pfam" id="PF25583">
    <property type="entry name" value="WCX"/>
    <property type="match status" value="1"/>
</dbReference>
<protein>
    <submittedName>
        <fullName evidence="3">WYL domain-containing protein</fullName>
    </submittedName>
</protein>
<name>A0ABT1MG27_9BACT</name>
<dbReference type="InterPro" id="IPR026881">
    <property type="entry name" value="WYL_dom"/>
</dbReference>
<dbReference type="Pfam" id="PF13280">
    <property type="entry name" value="WYL"/>
    <property type="match status" value="1"/>
</dbReference>
<dbReference type="Proteomes" id="UP001205603">
    <property type="component" value="Unassembled WGS sequence"/>
</dbReference>
<dbReference type="EMBL" id="JANDHW010000004">
    <property type="protein sequence ID" value="MCP9611593.1"/>
    <property type="molecule type" value="Genomic_DNA"/>
</dbReference>
<evidence type="ECO:0000313" key="4">
    <source>
        <dbReference type="Proteomes" id="UP001205603"/>
    </source>
</evidence>
<evidence type="ECO:0000313" key="3">
    <source>
        <dbReference type="EMBL" id="MCP9611593.1"/>
    </source>
</evidence>
<comment type="caution">
    <text evidence="3">The sequence shown here is derived from an EMBL/GenBank/DDBJ whole genome shotgun (WGS) entry which is preliminary data.</text>
</comment>
<dbReference type="PANTHER" id="PTHR34580">
    <property type="match status" value="1"/>
</dbReference>
<evidence type="ECO:0000259" key="1">
    <source>
        <dbReference type="Pfam" id="PF13280"/>
    </source>
</evidence>
<reference evidence="3 4" key="1">
    <citation type="submission" date="2022-07" db="EMBL/GenBank/DDBJ databases">
        <title>Fecal culturing of patients with breast cancer.</title>
        <authorList>
            <person name="Teng N.M.Y."/>
            <person name="Kiu R."/>
            <person name="Evans R."/>
            <person name="Baker D.J."/>
            <person name="Zenner C."/>
            <person name="Robinson S.D."/>
            <person name="Hall L.J."/>
        </authorList>
    </citation>
    <scope>NUCLEOTIDE SEQUENCE [LARGE SCALE GENOMIC DNA]</scope>
    <source>
        <strain evidence="3 4">LH1063</strain>
    </source>
</reference>
<organism evidence="3 4">
    <name type="scientific">Coprobacter tertius</name>
    <dbReference type="NCBI Taxonomy" id="2944915"/>
    <lineage>
        <taxon>Bacteria</taxon>
        <taxon>Pseudomonadati</taxon>
        <taxon>Bacteroidota</taxon>
        <taxon>Bacteroidia</taxon>
        <taxon>Bacteroidales</taxon>
        <taxon>Barnesiellaceae</taxon>
        <taxon>Coprobacter</taxon>
    </lineage>
</organism>
<dbReference type="InterPro" id="IPR057727">
    <property type="entry name" value="WCX_dom"/>
</dbReference>
<accession>A0ABT1MG27</accession>
<feature type="domain" description="WCX" evidence="2">
    <location>
        <begin position="212"/>
        <end position="283"/>
    </location>
</feature>
<dbReference type="PANTHER" id="PTHR34580:SF9">
    <property type="entry name" value="SLL5097 PROTEIN"/>
    <property type="match status" value="1"/>
</dbReference>
<feature type="domain" description="WYL" evidence="1">
    <location>
        <begin position="113"/>
        <end position="181"/>
    </location>
</feature>
<keyword evidence="4" id="KW-1185">Reference proteome</keyword>
<dbReference type="RefSeq" id="WP_255026465.1">
    <property type="nucleotide sequence ID" value="NZ_JANDHW010000004.1"/>
</dbReference>
<sequence>MNVLTRLYETLSLIDKIKNTPYLSIEELTLFINSLREDGQTYSVRQVKQKIREIKINWHISIEYSRYYKGYYLPAQENREIQRITDALYVFYALTNSPEIVFPEKHIDAQNRYLPALAKAVTNRCELQFDYHSFSKETFEIKTVEPVALKESYSHWYLLGKYPGKERLRSFSLDRIRNPKVTGRIYKQPASENIENLFADSFGMFSGKQYPAEDVILSFDSLTGKYLKNKPLHHSQTVLCDIPGQFVVQLHVRITPDFISELMSHAESLQVIHPVSLKKRITEVFAMGIVRNRF</sequence>
<dbReference type="InterPro" id="IPR051534">
    <property type="entry name" value="CBASS_pafABC_assoc_protein"/>
</dbReference>
<dbReference type="PROSITE" id="PS52050">
    <property type="entry name" value="WYL"/>
    <property type="match status" value="1"/>
</dbReference>
<gene>
    <name evidence="3" type="ORF">NMU02_05760</name>
</gene>
<proteinExistence type="predicted"/>